<comment type="function">
    <text evidence="4">Catalyzes the transfer of the phosphoribosyl group of 5-phosphorylribose-1-pyrophosphate (PRPP) to anthranilate to yield N-(5'-phosphoribosyl)-anthranilate (PRA).</text>
</comment>
<accession>A0A088E734</accession>
<sequence>MDPKEVLKRLTEGVSLSQEEAKELADLIMEGSIPEPLVAGILVALKMKGETPDEIIGFVNSMRQHALKLDLRNTLDTAGTGGDGIGTINVSTATALAVSSVFPVAKHGNRAASSRSGSADFLESLGYNIQVPPEKAKDLLSRNNFVFLFAQLYHPSMKNVAPVRKVLGVRTIFNLLGPLTNPAGSERQVMGVYSLPFMRKLAEAALKLGYVKLVLVHGEPGLDEVSPQGKTYITEVTGSKVEEYTYDFSEIIGQPVPVSRLTTTDPLDSVRRVLMASMGRDEAVEKFIRINVSVALYTAGLVSDFKDGFELSEELVRKLPDRIETLVRDNGDPSKIKAIKGSL</sequence>
<evidence type="ECO:0000259" key="5">
    <source>
        <dbReference type="Pfam" id="PF00591"/>
    </source>
</evidence>
<dbReference type="Proteomes" id="UP000062475">
    <property type="component" value="Chromosome"/>
</dbReference>
<feature type="binding site" evidence="4">
    <location>
        <position position="79"/>
    </location>
    <ligand>
        <name>anthranilate</name>
        <dbReference type="ChEBI" id="CHEBI:16567"/>
        <label>1</label>
    </ligand>
</feature>
<gene>
    <name evidence="4" type="primary">trpD</name>
    <name evidence="7" type="ORF">HA72_1689</name>
    <name evidence="8" type="ORF">MsedA_1723</name>
    <name evidence="9" type="ORF">MsedB_1725</name>
    <name evidence="10" type="ORF">MsedC_1723</name>
    <name evidence="11" type="ORF">MsedD_1724</name>
    <name evidence="12" type="ORF">MsedE_1725</name>
</gene>
<dbReference type="UniPathway" id="UPA00035">
    <property type="reaction ID" value="UER00041"/>
</dbReference>
<feature type="binding site" evidence="4">
    <location>
        <position position="224"/>
    </location>
    <ligand>
        <name>Mg(2+)</name>
        <dbReference type="ChEBI" id="CHEBI:18420"/>
        <label>2</label>
    </ligand>
</feature>
<keyword evidence="4" id="KW-0057">Aromatic amino acid biosynthesis</keyword>
<dbReference type="Pfam" id="PF02885">
    <property type="entry name" value="Glycos_trans_3N"/>
    <property type="match status" value="1"/>
</dbReference>
<protein>
    <recommendedName>
        <fullName evidence="4">Anthranilate phosphoribosyltransferase</fullName>
        <ecNumber evidence="4">2.4.2.18</ecNumber>
    </recommendedName>
</protein>
<dbReference type="Proteomes" id="UP000062398">
    <property type="component" value="Chromosome"/>
</dbReference>
<dbReference type="AlphaFoldDB" id="A0A088E734"/>
<evidence type="ECO:0000313" key="18">
    <source>
        <dbReference type="Proteomes" id="UP000068832"/>
    </source>
</evidence>
<dbReference type="InterPro" id="IPR036320">
    <property type="entry name" value="Glycosyl_Trfase_fam3_N_dom_sf"/>
</dbReference>
<evidence type="ECO:0000256" key="4">
    <source>
        <dbReference type="HAMAP-Rule" id="MF_00211"/>
    </source>
</evidence>
<dbReference type="EMBL" id="CP012172">
    <property type="protein sequence ID" value="AKV74676.1"/>
    <property type="molecule type" value="Genomic_DNA"/>
</dbReference>
<feature type="binding site" evidence="4">
    <location>
        <position position="164"/>
    </location>
    <ligand>
        <name>anthranilate</name>
        <dbReference type="ChEBI" id="CHEBI:16567"/>
        <label>2</label>
    </ligand>
</feature>
<keyword evidence="2 4" id="KW-0328">Glycosyltransferase</keyword>
<comment type="caution">
    <text evidence="4">Lacks conserved residue(s) required for the propagation of feature annotation.</text>
</comment>
<keyword evidence="3 4" id="KW-0808">Transferase</keyword>
<dbReference type="Proteomes" id="UP000056255">
    <property type="component" value="Chromosome"/>
</dbReference>
<evidence type="ECO:0000313" key="11">
    <source>
        <dbReference type="EMBL" id="AKV81409.1"/>
    </source>
</evidence>
<reference evidence="15 16" key="2">
    <citation type="journal article" date="2015" name="Genome Announc.">
        <title>Complete Genome Sequences of Evolved Arsenate-Resistant Metallosphaera sedula Strains.</title>
        <authorList>
            <person name="Ai C."/>
            <person name="McCarthy S."/>
            <person name="Schackwitz W."/>
            <person name="Martin J."/>
            <person name="Lipzen A."/>
            <person name="Blum P."/>
        </authorList>
    </citation>
    <scope>NUCLEOTIDE SEQUENCE [LARGE SCALE GENOMIC DNA]</scope>
    <source>
        <strain evidence="10 16">ARS120-1</strain>
        <strain evidence="11 15">ARS120-2</strain>
        <strain evidence="8 18">ARS50-1</strain>
        <strain evidence="9 17">ARS50-2</strain>
    </source>
</reference>
<feature type="binding site" evidence="4">
    <location>
        <begin position="82"/>
        <end position="83"/>
    </location>
    <ligand>
        <name>5-phospho-alpha-D-ribose 1-diphosphate</name>
        <dbReference type="ChEBI" id="CHEBI:58017"/>
    </ligand>
</feature>
<dbReference type="InterPro" id="IPR005940">
    <property type="entry name" value="Anthranilate_Pribosyl_Tfrase"/>
</dbReference>
<dbReference type="SUPFAM" id="SSF52418">
    <property type="entry name" value="Nucleoside phosphorylase/phosphoribosyltransferase catalytic domain"/>
    <property type="match status" value="1"/>
</dbReference>
<dbReference type="SUPFAM" id="SSF47648">
    <property type="entry name" value="Nucleoside phosphorylase/phosphoribosyltransferase N-terminal domain"/>
    <property type="match status" value="1"/>
</dbReference>
<keyword evidence="4" id="KW-0822">Tryptophan biosynthesis</keyword>
<dbReference type="NCBIfam" id="TIGR01245">
    <property type="entry name" value="trpD"/>
    <property type="match status" value="1"/>
</dbReference>
<dbReference type="GeneID" id="91756200"/>
<feature type="binding site" evidence="4">
    <location>
        <position position="224"/>
    </location>
    <ligand>
        <name>Mg(2+)</name>
        <dbReference type="ChEBI" id="CHEBI:18420"/>
        <label>1</label>
    </ligand>
</feature>
<comment type="catalytic activity">
    <reaction evidence="4">
        <text>N-(5-phospho-beta-D-ribosyl)anthranilate + diphosphate = 5-phospho-alpha-D-ribose 1-diphosphate + anthranilate</text>
        <dbReference type="Rhea" id="RHEA:11768"/>
        <dbReference type="ChEBI" id="CHEBI:16567"/>
        <dbReference type="ChEBI" id="CHEBI:18277"/>
        <dbReference type="ChEBI" id="CHEBI:33019"/>
        <dbReference type="ChEBI" id="CHEBI:58017"/>
        <dbReference type="EC" id="2.4.2.18"/>
    </reaction>
</comment>
<evidence type="ECO:0000313" key="16">
    <source>
        <dbReference type="Proteomes" id="UP000062398"/>
    </source>
</evidence>
<feature type="domain" description="Glycosyl transferase family 3" evidence="5">
    <location>
        <begin position="73"/>
        <end position="316"/>
    </location>
</feature>
<feature type="binding site" evidence="4">
    <location>
        <position position="109"/>
    </location>
    <ligand>
        <name>anthranilate</name>
        <dbReference type="ChEBI" id="CHEBI:16567"/>
        <label>1</label>
    </ligand>
</feature>
<dbReference type="SMR" id="A0A088E734"/>
<dbReference type="Gene3D" id="3.40.1030.10">
    <property type="entry name" value="Nucleoside phosphorylase/phosphoribosyltransferase catalytic domain"/>
    <property type="match status" value="1"/>
</dbReference>
<keyword evidence="4" id="KW-0479">Metal-binding</keyword>
<evidence type="ECO:0000313" key="14">
    <source>
        <dbReference type="Proteomes" id="UP000056255"/>
    </source>
</evidence>
<dbReference type="EMBL" id="CP012174">
    <property type="protein sequence ID" value="AKV79164.1"/>
    <property type="molecule type" value="Genomic_DNA"/>
</dbReference>
<dbReference type="InterPro" id="IPR035902">
    <property type="entry name" value="Nuc_phospho_transferase"/>
</dbReference>
<comment type="similarity">
    <text evidence="4">Belongs to the anthranilate phosphoribosyltransferase family.</text>
</comment>
<evidence type="ECO:0000313" key="7">
    <source>
        <dbReference type="EMBL" id="AIM27828.1"/>
    </source>
</evidence>
<dbReference type="Gene3D" id="1.20.970.10">
    <property type="entry name" value="Transferase, Pyrimidine Nucleoside Phosphorylase, Chain C"/>
    <property type="match status" value="1"/>
</dbReference>
<dbReference type="PATRIC" id="fig|43687.5.peg.1823"/>
<proteinExistence type="inferred from homology"/>
<dbReference type="GO" id="GO:0004048">
    <property type="term" value="F:anthranilate phosphoribosyltransferase activity"/>
    <property type="evidence" value="ECO:0007669"/>
    <property type="project" value="UniProtKB-UniRule"/>
</dbReference>
<dbReference type="GO" id="GO:0000287">
    <property type="term" value="F:magnesium ion binding"/>
    <property type="evidence" value="ECO:0007669"/>
    <property type="project" value="UniProtKB-UniRule"/>
</dbReference>
<evidence type="ECO:0000313" key="8">
    <source>
        <dbReference type="EMBL" id="AKV74676.1"/>
    </source>
</evidence>
<name>A0A088E734_9CREN</name>
<feature type="binding site" evidence="4">
    <location>
        <position position="79"/>
    </location>
    <ligand>
        <name>5-phospho-alpha-D-ribose 1-diphosphate</name>
        <dbReference type="ChEBI" id="CHEBI:58017"/>
    </ligand>
</feature>
<evidence type="ECO:0000313" key="13">
    <source>
        <dbReference type="Proteomes" id="UP000029084"/>
    </source>
</evidence>
<dbReference type="OrthoDB" id="8214at2157"/>
<dbReference type="Proteomes" id="UP000061362">
    <property type="component" value="Chromosome"/>
</dbReference>
<comment type="cofactor">
    <cofactor evidence="4">
        <name>Mg(2+)</name>
        <dbReference type="ChEBI" id="CHEBI:18420"/>
    </cofactor>
    <text evidence="4">Binds 2 magnesium ions per monomer.</text>
</comment>
<dbReference type="InterPro" id="IPR017459">
    <property type="entry name" value="Glycosyl_Trfase_fam3_N_dom"/>
</dbReference>
<evidence type="ECO:0000259" key="6">
    <source>
        <dbReference type="Pfam" id="PF02885"/>
    </source>
</evidence>
<dbReference type="Proteomes" id="UP000029084">
    <property type="component" value="Chromosome"/>
</dbReference>
<reference evidence="7 13" key="1">
    <citation type="journal article" date="2014" name="J. Bacteriol.">
        <title>Role of an Archaeal PitA Transporter in the Copper and Arsenic Resistance of Metallosphaera sedula, an Extreme Thermoacidophile.</title>
        <authorList>
            <person name="McCarthy S."/>
            <person name="Ai C."/>
            <person name="Wheaton G."/>
            <person name="Tevatia R."/>
            <person name="Eckrich V."/>
            <person name="Kelly R."/>
            <person name="Blum P."/>
        </authorList>
    </citation>
    <scope>NUCLEOTIDE SEQUENCE [LARGE SCALE GENOMIC DNA]</scope>
    <source>
        <strain evidence="7 13">CuR1</strain>
    </source>
</reference>
<feature type="binding site" evidence="4">
    <location>
        <position position="87"/>
    </location>
    <ligand>
        <name>5-phospho-alpha-D-ribose 1-diphosphate</name>
        <dbReference type="ChEBI" id="CHEBI:58017"/>
    </ligand>
</feature>
<feature type="binding site" evidence="4">
    <location>
        <position position="118"/>
    </location>
    <ligand>
        <name>5-phospho-alpha-D-ribose 1-diphosphate</name>
        <dbReference type="ChEBI" id="CHEBI:58017"/>
    </ligand>
</feature>
<dbReference type="PANTHER" id="PTHR43285:SF2">
    <property type="entry name" value="ANTHRANILATE PHOSPHORIBOSYLTRANSFERASE"/>
    <property type="match status" value="1"/>
</dbReference>
<evidence type="ECO:0000256" key="2">
    <source>
        <dbReference type="ARBA" id="ARBA00022676"/>
    </source>
</evidence>
<dbReference type="EMBL" id="CP012176">
    <property type="protein sequence ID" value="AKV83643.1"/>
    <property type="molecule type" value="Genomic_DNA"/>
</dbReference>
<dbReference type="HAMAP" id="MF_00211">
    <property type="entry name" value="TrpD"/>
    <property type="match status" value="1"/>
</dbReference>
<evidence type="ECO:0000313" key="17">
    <source>
        <dbReference type="Proteomes" id="UP000062475"/>
    </source>
</evidence>
<dbReference type="Proteomes" id="UP000068832">
    <property type="component" value="Chromosome"/>
</dbReference>
<evidence type="ECO:0000313" key="15">
    <source>
        <dbReference type="Proteomes" id="UP000061362"/>
    </source>
</evidence>
<dbReference type="Pfam" id="PF00591">
    <property type="entry name" value="Glycos_transf_3"/>
    <property type="match status" value="1"/>
</dbReference>
<feature type="binding site" evidence="4">
    <location>
        <position position="91"/>
    </location>
    <ligand>
        <name>Mg(2+)</name>
        <dbReference type="ChEBI" id="CHEBI:18420"/>
        <label>1</label>
    </ligand>
</feature>
<evidence type="ECO:0000313" key="9">
    <source>
        <dbReference type="EMBL" id="AKV76913.1"/>
    </source>
</evidence>
<dbReference type="EMBL" id="CP012173">
    <property type="protein sequence ID" value="AKV76913.1"/>
    <property type="molecule type" value="Genomic_DNA"/>
</dbReference>
<dbReference type="OMA" id="GPMTNPA"/>
<evidence type="ECO:0000313" key="10">
    <source>
        <dbReference type="EMBL" id="AKV79164.1"/>
    </source>
</evidence>
<organism evidence="7 13">
    <name type="scientific">Metallosphaera sedula</name>
    <dbReference type="NCBI Taxonomy" id="43687"/>
    <lineage>
        <taxon>Archaea</taxon>
        <taxon>Thermoproteota</taxon>
        <taxon>Thermoprotei</taxon>
        <taxon>Sulfolobales</taxon>
        <taxon>Sulfolobaceae</taxon>
        <taxon>Metallosphaera</taxon>
    </lineage>
</organism>
<dbReference type="GO" id="GO:0005829">
    <property type="term" value="C:cytosol"/>
    <property type="evidence" value="ECO:0007669"/>
    <property type="project" value="TreeGrafter"/>
</dbReference>
<feature type="domain" description="Glycosyl transferase family 3 N-terminal" evidence="6">
    <location>
        <begin position="4"/>
        <end position="66"/>
    </location>
</feature>
<evidence type="ECO:0000256" key="3">
    <source>
        <dbReference type="ARBA" id="ARBA00022679"/>
    </source>
</evidence>
<evidence type="ECO:0000256" key="1">
    <source>
        <dbReference type="ARBA" id="ARBA00022605"/>
    </source>
</evidence>
<keyword evidence="1 4" id="KW-0028">Amino-acid biosynthesis</keyword>
<evidence type="ECO:0000313" key="12">
    <source>
        <dbReference type="EMBL" id="AKV83643.1"/>
    </source>
</evidence>
<dbReference type="GO" id="GO:0000162">
    <property type="term" value="P:L-tryptophan biosynthetic process"/>
    <property type="evidence" value="ECO:0007669"/>
    <property type="project" value="UniProtKB-UniRule"/>
</dbReference>
<dbReference type="InterPro" id="IPR000312">
    <property type="entry name" value="Glycosyl_Trfase_fam3"/>
</dbReference>
<keyword evidence="4" id="KW-0460">Magnesium</keyword>
<dbReference type="RefSeq" id="WP_012021631.1">
    <property type="nucleotide sequence ID" value="NZ_AP019770.1"/>
</dbReference>
<feature type="binding site" evidence="4">
    <location>
        <position position="223"/>
    </location>
    <ligand>
        <name>Mg(2+)</name>
        <dbReference type="ChEBI" id="CHEBI:18420"/>
        <label>2</label>
    </ligand>
</feature>
<feature type="binding site" evidence="4">
    <location>
        <begin position="89"/>
        <end position="92"/>
    </location>
    <ligand>
        <name>5-phospho-alpha-D-ribose 1-diphosphate</name>
        <dbReference type="ChEBI" id="CHEBI:58017"/>
    </ligand>
</feature>
<feature type="binding site" evidence="4">
    <location>
        <begin position="106"/>
        <end position="114"/>
    </location>
    <ligand>
        <name>5-phospho-alpha-D-ribose 1-diphosphate</name>
        <dbReference type="ChEBI" id="CHEBI:58017"/>
    </ligand>
</feature>
<dbReference type="PANTHER" id="PTHR43285">
    <property type="entry name" value="ANTHRANILATE PHOSPHORIBOSYLTRANSFERASE"/>
    <property type="match status" value="1"/>
</dbReference>
<dbReference type="EMBL" id="CP008822">
    <property type="protein sequence ID" value="AIM27828.1"/>
    <property type="molecule type" value="Genomic_DNA"/>
</dbReference>
<reference evidence="12 14" key="3">
    <citation type="submission" date="2015-07" db="EMBL/GenBank/DDBJ databases">
        <title>Physiological, transcriptional responses and genome re-sequencing of acid resistant extremely thermoacidophilic Metallosphaera sedula SARC-M1.</title>
        <authorList>
            <person name="Ai C."/>
            <person name="McCarthy S."/>
            <person name="Eckrich V."/>
            <person name="Rudrappa D."/>
            <person name="Qiu G."/>
            <person name="Blum P."/>
        </authorList>
    </citation>
    <scope>NUCLEOTIDE SEQUENCE [LARGE SCALE GENOMIC DNA]</scope>
    <source>
        <strain evidence="12 14">SARC-M1</strain>
    </source>
</reference>
<dbReference type="EMBL" id="CP012175">
    <property type="protein sequence ID" value="AKV81409.1"/>
    <property type="molecule type" value="Genomic_DNA"/>
</dbReference>
<comment type="subunit">
    <text evidence="4">Homodimer.</text>
</comment>
<comment type="pathway">
    <text evidence="4">Amino-acid biosynthesis; L-tryptophan biosynthesis; L-tryptophan from chorismate: step 2/5.</text>
</comment>
<dbReference type="EC" id="2.4.2.18" evidence="4"/>